<accession>A0A8T0JDS8</accession>
<dbReference type="EMBL" id="CM026421">
    <property type="protein sequence ID" value="KAG0593232.1"/>
    <property type="molecule type" value="Genomic_DNA"/>
</dbReference>
<feature type="compositionally biased region" description="Pro residues" evidence="1">
    <location>
        <begin position="28"/>
        <end position="41"/>
    </location>
</feature>
<dbReference type="AlphaFoldDB" id="A0A8T0JDS8"/>
<organism evidence="2 3">
    <name type="scientific">Ceratodon purpureus</name>
    <name type="common">Fire moss</name>
    <name type="synonym">Dicranum purpureum</name>
    <dbReference type="NCBI Taxonomy" id="3225"/>
    <lineage>
        <taxon>Eukaryota</taxon>
        <taxon>Viridiplantae</taxon>
        <taxon>Streptophyta</taxon>
        <taxon>Embryophyta</taxon>
        <taxon>Bryophyta</taxon>
        <taxon>Bryophytina</taxon>
        <taxon>Bryopsida</taxon>
        <taxon>Dicranidae</taxon>
        <taxon>Pseudoditrichales</taxon>
        <taxon>Ditrichaceae</taxon>
        <taxon>Ceratodon</taxon>
    </lineage>
</organism>
<sequence length="137" mass="15310">KKKKKKNLLPQQYSTSNIPHSQHHPLTPLSPNPPAPPPPPCLHHITTTPSLSQSTPLPTPHRLKSPRPSATPDQTSNRRNSREKFTPRSLPAKIHSQRSPNLPSQSMIARTRTPRRSPPPRRIPESRPPRSSSLAIT</sequence>
<reference evidence="2" key="1">
    <citation type="submission" date="2020-06" db="EMBL/GenBank/DDBJ databases">
        <title>WGS assembly of Ceratodon purpureus strain R40.</title>
        <authorList>
            <person name="Carey S.B."/>
            <person name="Jenkins J."/>
            <person name="Shu S."/>
            <person name="Lovell J.T."/>
            <person name="Sreedasyam A."/>
            <person name="Maumus F."/>
            <person name="Tiley G.P."/>
            <person name="Fernandez-Pozo N."/>
            <person name="Barry K."/>
            <person name="Chen C."/>
            <person name="Wang M."/>
            <person name="Lipzen A."/>
            <person name="Daum C."/>
            <person name="Saski C.A."/>
            <person name="Payton A.C."/>
            <person name="Mcbreen J.C."/>
            <person name="Conrad R.E."/>
            <person name="Kollar L.M."/>
            <person name="Olsson S."/>
            <person name="Huttunen S."/>
            <person name="Landis J.B."/>
            <person name="Wickett N.J."/>
            <person name="Johnson M.G."/>
            <person name="Rensing S.A."/>
            <person name="Grimwood J."/>
            <person name="Schmutz J."/>
            <person name="Mcdaniel S.F."/>
        </authorList>
    </citation>
    <scope>NUCLEOTIDE SEQUENCE</scope>
    <source>
        <strain evidence="2">R40</strain>
    </source>
</reference>
<evidence type="ECO:0000256" key="1">
    <source>
        <dbReference type="SAM" id="MobiDB-lite"/>
    </source>
</evidence>
<evidence type="ECO:0000313" key="3">
    <source>
        <dbReference type="Proteomes" id="UP000822688"/>
    </source>
</evidence>
<name>A0A8T0JDS8_CERPU</name>
<feature type="compositionally biased region" description="Low complexity" evidence="1">
    <location>
        <begin position="42"/>
        <end position="56"/>
    </location>
</feature>
<feature type="compositionally biased region" description="Polar residues" evidence="1">
    <location>
        <begin position="97"/>
        <end position="108"/>
    </location>
</feature>
<feature type="non-terminal residue" evidence="2">
    <location>
        <position position="1"/>
    </location>
</feature>
<comment type="caution">
    <text evidence="2">The sequence shown here is derived from an EMBL/GenBank/DDBJ whole genome shotgun (WGS) entry which is preliminary data.</text>
</comment>
<feature type="compositionally biased region" description="Polar residues" evidence="1">
    <location>
        <begin position="9"/>
        <end position="20"/>
    </location>
</feature>
<gene>
    <name evidence="2" type="ORF">KC19_1G314000</name>
</gene>
<evidence type="ECO:0000313" key="2">
    <source>
        <dbReference type="EMBL" id="KAG0593232.1"/>
    </source>
</evidence>
<protein>
    <submittedName>
        <fullName evidence="2">Uncharacterized protein</fullName>
    </submittedName>
</protein>
<proteinExistence type="predicted"/>
<keyword evidence="3" id="KW-1185">Reference proteome</keyword>
<dbReference type="Proteomes" id="UP000822688">
    <property type="component" value="Chromosome 1"/>
</dbReference>
<feature type="region of interest" description="Disordered" evidence="1">
    <location>
        <begin position="1"/>
        <end position="137"/>
    </location>
</feature>